<comment type="caution">
    <text evidence="6">The sequence shown here is derived from an EMBL/GenBank/DDBJ whole genome shotgun (WGS) entry which is preliminary data.</text>
</comment>
<evidence type="ECO:0000313" key="6">
    <source>
        <dbReference type="EMBL" id="GIJ08916.1"/>
    </source>
</evidence>
<evidence type="ECO:0000256" key="1">
    <source>
        <dbReference type="ARBA" id="ARBA00022603"/>
    </source>
</evidence>
<evidence type="ECO:0000256" key="3">
    <source>
        <dbReference type="ARBA" id="ARBA00022691"/>
    </source>
</evidence>
<reference evidence="6 7" key="1">
    <citation type="submission" date="2021-01" db="EMBL/GenBank/DDBJ databases">
        <title>Whole genome shotgun sequence of Verrucosispora andamanensis NBRC 109075.</title>
        <authorList>
            <person name="Komaki H."/>
            <person name="Tamura T."/>
        </authorList>
    </citation>
    <scope>NUCLEOTIDE SEQUENCE [LARGE SCALE GENOMIC DNA]</scope>
    <source>
        <strain evidence="6 7">NBRC 109075</strain>
    </source>
</reference>
<gene>
    <name evidence="6" type="ORF">Van01_21300</name>
</gene>
<dbReference type="SUPFAM" id="SSF53335">
    <property type="entry name" value="S-adenosyl-L-methionine-dependent methyltransferases"/>
    <property type="match status" value="1"/>
</dbReference>
<dbReference type="InterPro" id="IPR001077">
    <property type="entry name" value="COMT_C"/>
</dbReference>
<feature type="domain" description="O-methyltransferase C-terminal" evidence="4">
    <location>
        <begin position="113"/>
        <end position="319"/>
    </location>
</feature>
<dbReference type="Gene3D" id="1.10.10.10">
    <property type="entry name" value="Winged helix-like DNA-binding domain superfamily/Winged helix DNA-binding domain"/>
    <property type="match status" value="1"/>
</dbReference>
<keyword evidence="3" id="KW-0949">S-adenosyl-L-methionine</keyword>
<accession>A0ABQ4HTS3</accession>
<dbReference type="CDD" id="cd02440">
    <property type="entry name" value="AdoMet_MTases"/>
    <property type="match status" value="1"/>
</dbReference>
<dbReference type="Pfam" id="PF00891">
    <property type="entry name" value="Methyltransf_2"/>
    <property type="match status" value="1"/>
</dbReference>
<dbReference type="PANTHER" id="PTHR43712:SF2">
    <property type="entry name" value="O-METHYLTRANSFERASE CICE"/>
    <property type="match status" value="1"/>
</dbReference>
<dbReference type="Proteomes" id="UP000647017">
    <property type="component" value="Unassembled WGS sequence"/>
</dbReference>
<dbReference type="PROSITE" id="PS51683">
    <property type="entry name" value="SAM_OMT_II"/>
    <property type="match status" value="1"/>
</dbReference>
<dbReference type="Gene3D" id="3.40.50.150">
    <property type="entry name" value="Vaccinia Virus protein VP39"/>
    <property type="match status" value="1"/>
</dbReference>
<dbReference type="PANTHER" id="PTHR43712">
    <property type="entry name" value="PUTATIVE (AFU_ORTHOLOGUE AFUA_4G14580)-RELATED"/>
    <property type="match status" value="1"/>
</dbReference>
<dbReference type="EMBL" id="BOOZ01000009">
    <property type="protein sequence ID" value="GIJ08916.1"/>
    <property type="molecule type" value="Genomic_DNA"/>
</dbReference>
<dbReference type="RefSeq" id="WP_204005169.1">
    <property type="nucleotide sequence ID" value="NZ_BOOZ01000009.1"/>
</dbReference>
<evidence type="ECO:0000256" key="2">
    <source>
        <dbReference type="ARBA" id="ARBA00022679"/>
    </source>
</evidence>
<dbReference type="Pfam" id="PF08100">
    <property type="entry name" value="Dimerisation"/>
    <property type="match status" value="1"/>
</dbReference>
<dbReference type="InterPro" id="IPR029063">
    <property type="entry name" value="SAM-dependent_MTases_sf"/>
</dbReference>
<evidence type="ECO:0000313" key="7">
    <source>
        <dbReference type="Proteomes" id="UP000647017"/>
    </source>
</evidence>
<name>A0ABQ4HTS3_9ACTN</name>
<dbReference type="PIRSF" id="PIRSF005739">
    <property type="entry name" value="O-mtase"/>
    <property type="match status" value="1"/>
</dbReference>
<protein>
    <submittedName>
        <fullName evidence="6">Hydroxyneurosporene-O-methyltransferase</fullName>
    </submittedName>
</protein>
<dbReference type="InterPro" id="IPR036388">
    <property type="entry name" value="WH-like_DNA-bd_sf"/>
</dbReference>
<evidence type="ECO:0000259" key="4">
    <source>
        <dbReference type="Pfam" id="PF00891"/>
    </source>
</evidence>
<sequence>MSTERIPLDLPAVAKLADLADYVTPLALRAVAELGVADLLADGPLPVDTLADRLGVHAPTLLRTLRALAARGVFTEVEPGTFGLTPLARPLRAAHPLSLRDAYPLLPADLQAWAYFAETLRTGEPGFPLAHGVDYWTYLAAEPEQSARTDRWMQSVNRLHLRTVLPAYAFARFGTVVDVGGGTGAFLAGLLARNPRMRGVLVDLPHVVDAAPDVLAAAGVADRCQVVPGSFFEALPGGADGYLLKTVLPGFDDDAAGSILSRVREAMRDDSLLVLIEAVLPPGDAFDVAKLFDVHTLVLTGGCHRTSEHMERLLTDAGLRLVRVIPTATVSVLEVSPAGPAVRRS</sequence>
<dbReference type="Gene3D" id="1.10.287.1350">
    <property type="match status" value="1"/>
</dbReference>
<dbReference type="InterPro" id="IPR016461">
    <property type="entry name" value="COMT-like"/>
</dbReference>
<dbReference type="InterPro" id="IPR012967">
    <property type="entry name" value="COMT_dimerisation"/>
</dbReference>
<keyword evidence="1" id="KW-0489">Methyltransferase</keyword>
<feature type="domain" description="O-methyltransferase dimerisation" evidence="5">
    <location>
        <begin position="22"/>
        <end position="89"/>
    </location>
</feature>
<keyword evidence="7" id="KW-1185">Reference proteome</keyword>
<evidence type="ECO:0000259" key="5">
    <source>
        <dbReference type="Pfam" id="PF08100"/>
    </source>
</evidence>
<organism evidence="6 7">
    <name type="scientific">Micromonospora andamanensis</name>
    <dbReference type="NCBI Taxonomy" id="1287068"/>
    <lineage>
        <taxon>Bacteria</taxon>
        <taxon>Bacillati</taxon>
        <taxon>Actinomycetota</taxon>
        <taxon>Actinomycetes</taxon>
        <taxon>Micromonosporales</taxon>
        <taxon>Micromonosporaceae</taxon>
        <taxon>Micromonospora</taxon>
    </lineage>
</organism>
<proteinExistence type="predicted"/>
<dbReference type="InterPro" id="IPR036390">
    <property type="entry name" value="WH_DNA-bd_sf"/>
</dbReference>
<keyword evidence="2" id="KW-0808">Transferase</keyword>
<dbReference type="SUPFAM" id="SSF46785">
    <property type="entry name" value="Winged helix' DNA-binding domain"/>
    <property type="match status" value="1"/>
</dbReference>